<evidence type="ECO:0000313" key="1">
    <source>
        <dbReference type="EMBL" id="UXD21876.1"/>
    </source>
</evidence>
<gene>
    <name evidence="1" type="ORF">IPA_09125</name>
</gene>
<dbReference type="InterPro" id="IPR036280">
    <property type="entry name" value="Multihaem_cyt_sf"/>
</dbReference>
<evidence type="ECO:0000313" key="2">
    <source>
        <dbReference type="Proteomes" id="UP001063698"/>
    </source>
</evidence>
<organism evidence="1 2">
    <name type="scientific">Ignicoccus pacificus DSM 13166</name>
    <dbReference type="NCBI Taxonomy" id="940294"/>
    <lineage>
        <taxon>Archaea</taxon>
        <taxon>Thermoproteota</taxon>
        <taxon>Thermoprotei</taxon>
        <taxon>Desulfurococcales</taxon>
        <taxon>Desulfurococcaceae</taxon>
        <taxon>Ignicoccus</taxon>
    </lineage>
</organism>
<reference evidence="1" key="1">
    <citation type="submission" date="2013-11" db="EMBL/GenBank/DDBJ databases">
        <title>Comparative genomics of Ignicoccus.</title>
        <authorList>
            <person name="Podar M."/>
        </authorList>
    </citation>
    <scope>NUCLEOTIDE SEQUENCE</scope>
    <source>
        <strain evidence="1">DSM 13166</strain>
    </source>
</reference>
<dbReference type="Pfam" id="PF09719">
    <property type="entry name" value="C_GCAxxG_C_C"/>
    <property type="match status" value="1"/>
</dbReference>
<sequence>MVMVTRREFVKRLAGAALFGALLGPKAAEGAVQEEVAKKVVKAPPLPWPYVELDPEETRKLGHLGYYAFECSGGAFWAIAVQLREKVGYPWTLIPIPSKEEVLDAVNKGHHLTGFFQYGFGGVVGWGTICGAPQGGIMIMSMVVKNKKDWEELGRLLLRFYETTPFPSKKINEYAVKGELYPKKLKYSGWLPQSVSHSVLCHVSVSKWCMASGFASGSKERSERCGRLTGDVAAEAVTLLNAYFKGGLEKAKSLAKLKFSATTAACRECHYKGKDFEMGQFTRGFMQCETCHKDLRAHAHEFLTKGASGAELMTVGLGAGGLGAFAGFLAGLASNGPSEGEGSEEEEKEER</sequence>
<name>A0A977KA86_9CREN</name>
<dbReference type="AlphaFoldDB" id="A0A977KA86"/>
<dbReference type="InterPro" id="IPR010181">
    <property type="entry name" value="CGCAxxGCC_motif"/>
</dbReference>
<dbReference type="Proteomes" id="UP001063698">
    <property type="component" value="Chromosome"/>
</dbReference>
<dbReference type="KEGG" id="ipc:IPA_09125"/>
<dbReference type="SUPFAM" id="SSF48695">
    <property type="entry name" value="Multiheme cytochromes"/>
    <property type="match status" value="1"/>
</dbReference>
<protein>
    <submittedName>
        <fullName evidence="1">Split soret cytochrome C</fullName>
    </submittedName>
</protein>
<accession>A0A977KA86</accession>
<dbReference type="InterPro" id="IPR006311">
    <property type="entry name" value="TAT_signal"/>
</dbReference>
<dbReference type="PROSITE" id="PS51318">
    <property type="entry name" value="TAT"/>
    <property type="match status" value="1"/>
</dbReference>
<keyword evidence="2" id="KW-1185">Reference proteome</keyword>
<proteinExistence type="predicted"/>
<dbReference type="EMBL" id="CP006868">
    <property type="protein sequence ID" value="UXD21876.1"/>
    <property type="molecule type" value="Genomic_DNA"/>
</dbReference>